<protein>
    <submittedName>
        <fullName evidence="6">Winged helix-turn-helix transcriptional regulator</fullName>
    </submittedName>
</protein>
<dbReference type="SUPFAM" id="SSF46785">
    <property type="entry name" value="Winged helix' DNA-binding domain"/>
    <property type="match status" value="1"/>
</dbReference>
<sequence>MSVANTEVTLQGAEGGRTGPCGEDDCGIREILDRIGDKWSVLVVMELSHGPRGFRDLQRAVPGISQRMLTLVTKNLRRDGLVEREVFATNPPTVEYRLTGLGARLRELVDHMADWSREHVPGIERAREEWDARRDG</sequence>
<dbReference type="Proteomes" id="UP001595823">
    <property type="component" value="Unassembled WGS sequence"/>
</dbReference>
<organism evidence="6 7">
    <name type="scientific">Salininema proteolyticum</name>
    <dbReference type="NCBI Taxonomy" id="1607685"/>
    <lineage>
        <taxon>Bacteria</taxon>
        <taxon>Bacillati</taxon>
        <taxon>Actinomycetota</taxon>
        <taxon>Actinomycetes</taxon>
        <taxon>Glycomycetales</taxon>
        <taxon>Glycomycetaceae</taxon>
        <taxon>Salininema</taxon>
    </lineage>
</organism>
<dbReference type="Pfam" id="PF01638">
    <property type="entry name" value="HxlR"/>
    <property type="match status" value="1"/>
</dbReference>
<dbReference type="InterPro" id="IPR036390">
    <property type="entry name" value="WH_DNA-bd_sf"/>
</dbReference>
<evidence type="ECO:0000256" key="3">
    <source>
        <dbReference type="ARBA" id="ARBA00023163"/>
    </source>
</evidence>
<keyword evidence="3" id="KW-0804">Transcription</keyword>
<comment type="caution">
    <text evidence="6">The sequence shown here is derived from an EMBL/GenBank/DDBJ whole genome shotgun (WGS) entry which is preliminary data.</text>
</comment>
<feature type="region of interest" description="Disordered" evidence="4">
    <location>
        <begin position="1"/>
        <end position="23"/>
    </location>
</feature>
<evidence type="ECO:0000259" key="5">
    <source>
        <dbReference type="PROSITE" id="PS51118"/>
    </source>
</evidence>
<proteinExistence type="predicted"/>
<keyword evidence="1" id="KW-0805">Transcription regulation</keyword>
<evidence type="ECO:0000256" key="4">
    <source>
        <dbReference type="SAM" id="MobiDB-lite"/>
    </source>
</evidence>
<evidence type="ECO:0000313" key="7">
    <source>
        <dbReference type="Proteomes" id="UP001595823"/>
    </source>
</evidence>
<dbReference type="PROSITE" id="PS51118">
    <property type="entry name" value="HTH_HXLR"/>
    <property type="match status" value="1"/>
</dbReference>
<gene>
    <name evidence="6" type="ORF">ACFPET_10010</name>
</gene>
<dbReference type="EMBL" id="JBHSDK010000013">
    <property type="protein sequence ID" value="MFC4335533.1"/>
    <property type="molecule type" value="Genomic_DNA"/>
</dbReference>
<reference evidence="7" key="1">
    <citation type="journal article" date="2019" name="Int. J. Syst. Evol. Microbiol.">
        <title>The Global Catalogue of Microorganisms (GCM) 10K type strain sequencing project: providing services to taxonomists for standard genome sequencing and annotation.</title>
        <authorList>
            <consortium name="The Broad Institute Genomics Platform"/>
            <consortium name="The Broad Institute Genome Sequencing Center for Infectious Disease"/>
            <person name="Wu L."/>
            <person name="Ma J."/>
        </authorList>
    </citation>
    <scope>NUCLEOTIDE SEQUENCE [LARGE SCALE GENOMIC DNA]</scope>
    <source>
        <strain evidence="7">IBRC-M 10908</strain>
    </source>
</reference>
<dbReference type="PANTHER" id="PTHR33204">
    <property type="entry name" value="TRANSCRIPTIONAL REGULATOR, MARR FAMILY"/>
    <property type="match status" value="1"/>
</dbReference>
<dbReference type="InterPro" id="IPR036388">
    <property type="entry name" value="WH-like_DNA-bd_sf"/>
</dbReference>
<keyword evidence="2" id="KW-0238">DNA-binding</keyword>
<name>A0ABV8TXN7_9ACTN</name>
<evidence type="ECO:0000256" key="2">
    <source>
        <dbReference type="ARBA" id="ARBA00023125"/>
    </source>
</evidence>
<dbReference type="PANTHER" id="PTHR33204:SF39">
    <property type="entry name" value="TRANSCRIPTIONAL REGULATORY PROTEIN"/>
    <property type="match status" value="1"/>
</dbReference>
<feature type="domain" description="HTH hxlR-type" evidence="5">
    <location>
        <begin position="26"/>
        <end position="124"/>
    </location>
</feature>
<dbReference type="InterPro" id="IPR002577">
    <property type="entry name" value="HTH_HxlR"/>
</dbReference>
<dbReference type="Gene3D" id="1.10.10.10">
    <property type="entry name" value="Winged helix-like DNA-binding domain superfamily/Winged helix DNA-binding domain"/>
    <property type="match status" value="1"/>
</dbReference>
<accession>A0ABV8TXN7</accession>
<evidence type="ECO:0000256" key="1">
    <source>
        <dbReference type="ARBA" id="ARBA00023015"/>
    </source>
</evidence>
<keyword evidence="7" id="KW-1185">Reference proteome</keyword>
<evidence type="ECO:0000313" key="6">
    <source>
        <dbReference type="EMBL" id="MFC4335533.1"/>
    </source>
</evidence>
<dbReference type="RefSeq" id="WP_380620473.1">
    <property type="nucleotide sequence ID" value="NZ_JBHSDK010000013.1"/>
</dbReference>